<dbReference type="EMBL" id="CAEZYA010000002">
    <property type="protein sequence ID" value="CAB4694834.1"/>
    <property type="molecule type" value="Genomic_DNA"/>
</dbReference>
<dbReference type="GO" id="GO:0051782">
    <property type="term" value="P:negative regulation of cell division"/>
    <property type="evidence" value="ECO:0007669"/>
    <property type="project" value="TreeGrafter"/>
</dbReference>
<dbReference type="SUPFAM" id="SSF52540">
    <property type="entry name" value="P-loop containing nucleoside triphosphate hydrolases"/>
    <property type="match status" value="1"/>
</dbReference>
<feature type="domain" description="AAA" evidence="1">
    <location>
        <begin position="133"/>
        <end position="298"/>
    </location>
</feature>
<evidence type="ECO:0000313" key="4">
    <source>
        <dbReference type="EMBL" id="CAB4803904.1"/>
    </source>
</evidence>
<evidence type="ECO:0000313" key="2">
    <source>
        <dbReference type="EMBL" id="CAB4694834.1"/>
    </source>
</evidence>
<dbReference type="EMBL" id="CAFBQM010000001">
    <property type="protein sequence ID" value="CAB5050473.1"/>
    <property type="molecule type" value="Genomic_DNA"/>
</dbReference>
<dbReference type="EMBL" id="CAFAAU010000011">
    <property type="protein sequence ID" value="CAB4803904.1"/>
    <property type="molecule type" value="Genomic_DNA"/>
</dbReference>
<dbReference type="AlphaFoldDB" id="A0A6J6PEU0"/>
<proteinExistence type="predicted"/>
<dbReference type="InterPro" id="IPR027417">
    <property type="entry name" value="P-loop_NTPase"/>
</dbReference>
<dbReference type="GO" id="GO:0016887">
    <property type="term" value="F:ATP hydrolysis activity"/>
    <property type="evidence" value="ECO:0007669"/>
    <property type="project" value="TreeGrafter"/>
</dbReference>
<evidence type="ECO:0000313" key="5">
    <source>
        <dbReference type="EMBL" id="CAB4853812.1"/>
    </source>
</evidence>
<sequence length="388" mass="42650">MTLILTDTSDESQRYQFTLGEEVVVTTSTYELYDLVTADPNSQLIIIGPNVKMETARVVAEHFRVVRPSLGVILLRSRLDVTTMSEALRSGIREVISSDDAAALVSASKRSQLISAQLMEVNKSVGSVMSRGKVLIVFSAKGGCGKTTLSVNLAHALATHTDSKVALLDFDLQFGDIAVALQIEPKKTISDAISMQTNLDELGINSLMVNQQKNLDILLAPTNPTDIEFISTELIDTLLDSLRNSYDYIVVDTPPAFTDVILRVFDQADRCFLLTTLDMPAIKNLKLVISTLEAININKSKLEFVLNRSDIKSGLSLREVEEMVGESFTSLIPSSNDVSASTNRGIPLVIENPRHPVSREIIDLAVRTDLSFRPHEAKKRGIFGRKSK</sequence>
<evidence type="ECO:0000313" key="7">
    <source>
        <dbReference type="EMBL" id="CAB5044876.1"/>
    </source>
</evidence>
<dbReference type="Pfam" id="PF13614">
    <property type="entry name" value="AAA_31"/>
    <property type="match status" value="1"/>
</dbReference>
<dbReference type="PANTHER" id="PTHR43384">
    <property type="entry name" value="SEPTUM SITE-DETERMINING PROTEIN MIND HOMOLOG, CHLOROPLASTIC-RELATED"/>
    <property type="match status" value="1"/>
</dbReference>
<protein>
    <submittedName>
        <fullName evidence="2">Unannotated protein</fullName>
    </submittedName>
</protein>
<dbReference type="InterPro" id="IPR025669">
    <property type="entry name" value="AAA_dom"/>
</dbReference>
<dbReference type="PANTHER" id="PTHR43384:SF13">
    <property type="entry name" value="SLR0110 PROTEIN"/>
    <property type="match status" value="1"/>
</dbReference>
<gene>
    <name evidence="2" type="ORF">UFOPK2627_00118</name>
    <name evidence="3" type="ORF">UFOPK2879_00189</name>
    <name evidence="4" type="ORF">UFOPK3078_00540</name>
    <name evidence="5" type="ORF">UFOPK3288_00019</name>
    <name evidence="6" type="ORF">UFOPK3990_00198</name>
    <name evidence="7" type="ORF">UFOPK4245_00174</name>
    <name evidence="8" type="ORF">UFOPK4337_00001</name>
</gene>
<evidence type="ECO:0000259" key="1">
    <source>
        <dbReference type="Pfam" id="PF13614"/>
    </source>
</evidence>
<dbReference type="GO" id="GO:0005829">
    <property type="term" value="C:cytosol"/>
    <property type="evidence" value="ECO:0007669"/>
    <property type="project" value="TreeGrafter"/>
</dbReference>
<accession>A0A6J6PEU0</accession>
<dbReference type="InterPro" id="IPR050625">
    <property type="entry name" value="ParA/MinD_ATPase"/>
</dbReference>
<dbReference type="EMBL" id="CAFBLC010000001">
    <property type="protein sequence ID" value="CAB4853812.1"/>
    <property type="molecule type" value="Genomic_DNA"/>
</dbReference>
<evidence type="ECO:0000313" key="8">
    <source>
        <dbReference type="EMBL" id="CAB5050473.1"/>
    </source>
</evidence>
<evidence type="ECO:0000313" key="3">
    <source>
        <dbReference type="EMBL" id="CAB4760305.1"/>
    </source>
</evidence>
<reference evidence="2" key="1">
    <citation type="submission" date="2020-05" db="EMBL/GenBank/DDBJ databases">
        <authorList>
            <person name="Chiriac C."/>
            <person name="Salcher M."/>
            <person name="Ghai R."/>
            <person name="Kavagutti S V."/>
        </authorList>
    </citation>
    <scope>NUCLEOTIDE SEQUENCE</scope>
</reference>
<evidence type="ECO:0000313" key="6">
    <source>
        <dbReference type="EMBL" id="CAB4977711.1"/>
    </source>
</evidence>
<dbReference type="EMBL" id="CAFBOQ010000003">
    <property type="protein sequence ID" value="CAB4977711.1"/>
    <property type="molecule type" value="Genomic_DNA"/>
</dbReference>
<dbReference type="Gene3D" id="3.40.50.300">
    <property type="entry name" value="P-loop containing nucleotide triphosphate hydrolases"/>
    <property type="match status" value="1"/>
</dbReference>
<dbReference type="GO" id="GO:0005524">
    <property type="term" value="F:ATP binding"/>
    <property type="evidence" value="ECO:0007669"/>
    <property type="project" value="TreeGrafter"/>
</dbReference>
<dbReference type="EMBL" id="CAEZZN010000003">
    <property type="protein sequence ID" value="CAB4760305.1"/>
    <property type="molecule type" value="Genomic_DNA"/>
</dbReference>
<dbReference type="GO" id="GO:0009898">
    <property type="term" value="C:cytoplasmic side of plasma membrane"/>
    <property type="evidence" value="ECO:0007669"/>
    <property type="project" value="TreeGrafter"/>
</dbReference>
<dbReference type="EMBL" id="CAFBQD010000002">
    <property type="protein sequence ID" value="CAB5044876.1"/>
    <property type="molecule type" value="Genomic_DNA"/>
</dbReference>
<organism evidence="2">
    <name type="scientific">freshwater metagenome</name>
    <dbReference type="NCBI Taxonomy" id="449393"/>
    <lineage>
        <taxon>unclassified sequences</taxon>
        <taxon>metagenomes</taxon>
        <taxon>ecological metagenomes</taxon>
    </lineage>
</organism>
<name>A0A6J6PEU0_9ZZZZ</name>